<name>A0A2Z6E8A6_9GAMM</name>
<dbReference type="GO" id="GO:0003676">
    <property type="term" value="F:nucleic acid binding"/>
    <property type="evidence" value="ECO:0007669"/>
    <property type="project" value="InterPro"/>
</dbReference>
<dbReference type="EC" id="2.1.1.171" evidence="3 8"/>
<dbReference type="EMBL" id="AP018560">
    <property type="protein sequence ID" value="BBD81042.1"/>
    <property type="molecule type" value="Genomic_DNA"/>
</dbReference>
<gene>
    <name evidence="9" type="ORF">ALSL_2417</name>
</gene>
<dbReference type="AlphaFoldDB" id="A0A2Z6E8A6"/>
<dbReference type="Gene3D" id="3.40.50.150">
    <property type="entry name" value="Vaccinia Virus protein VP39"/>
    <property type="match status" value="1"/>
</dbReference>
<comment type="catalytic activity">
    <reaction evidence="7 8">
        <text>guanosine(966) in 16S rRNA + S-adenosyl-L-methionine = N(2)-methylguanosine(966) in 16S rRNA + S-adenosyl-L-homocysteine + H(+)</text>
        <dbReference type="Rhea" id="RHEA:23548"/>
        <dbReference type="Rhea" id="RHEA-COMP:10211"/>
        <dbReference type="Rhea" id="RHEA-COMP:10212"/>
        <dbReference type="ChEBI" id="CHEBI:15378"/>
        <dbReference type="ChEBI" id="CHEBI:57856"/>
        <dbReference type="ChEBI" id="CHEBI:59789"/>
        <dbReference type="ChEBI" id="CHEBI:74269"/>
        <dbReference type="ChEBI" id="CHEBI:74481"/>
        <dbReference type="EC" id="2.1.1.171"/>
    </reaction>
</comment>
<proteinExistence type="inferred from homology"/>
<comment type="similarity">
    <text evidence="2 8">Belongs to the methyltransferase superfamily. RsmD family.</text>
</comment>
<dbReference type="PROSITE" id="PS00092">
    <property type="entry name" value="N6_MTASE"/>
    <property type="match status" value="1"/>
</dbReference>
<keyword evidence="8" id="KW-0698">rRNA processing</keyword>
<dbReference type="Proteomes" id="UP000270530">
    <property type="component" value="Chromosome"/>
</dbReference>
<dbReference type="PANTHER" id="PTHR43542">
    <property type="entry name" value="METHYLTRANSFERASE"/>
    <property type="match status" value="1"/>
</dbReference>
<dbReference type="OrthoDB" id="9803017at2"/>
<organism evidence="9 10">
    <name type="scientific">Aerosticca soli</name>
    <dbReference type="NCBI Taxonomy" id="2010829"/>
    <lineage>
        <taxon>Bacteria</taxon>
        <taxon>Pseudomonadati</taxon>
        <taxon>Pseudomonadota</taxon>
        <taxon>Gammaproteobacteria</taxon>
        <taxon>Lysobacterales</taxon>
        <taxon>Rhodanobacteraceae</taxon>
        <taxon>Aerosticca</taxon>
    </lineage>
</organism>
<evidence type="ECO:0000256" key="8">
    <source>
        <dbReference type="PIRNR" id="PIRNR004553"/>
    </source>
</evidence>
<accession>A0A2Z6E8A6</accession>
<dbReference type="PIRSF" id="PIRSF004553">
    <property type="entry name" value="CHP00095"/>
    <property type="match status" value="1"/>
</dbReference>
<evidence type="ECO:0000256" key="4">
    <source>
        <dbReference type="ARBA" id="ARBA00013682"/>
    </source>
</evidence>
<evidence type="ECO:0000256" key="2">
    <source>
        <dbReference type="ARBA" id="ARBA00005269"/>
    </source>
</evidence>
<keyword evidence="5 8" id="KW-0489">Methyltransferase</keyword>
<evidence type="ECO:0000256" key="7">
    <source>
        <dbReference type="ARBA" id="ARBA00048326"/>
    </source>
</evidence>
<dbReference type="CDD" id="cd02440">
    <property type="entry name" value="AdoMet_MTases"/>
    <property type="match status" value="1"/>
</dbReference>
<keyword evidence="8" id="KW-0949">S-adenosyl-L-methionine</keyword>
<dbReference type="KEGG" id="rbd:ALSL_2417"/>
<reference evidence="10" key="1">
    <citation type="submission" date="2018-04" db="EMBL/GenBank/DDBJ databases">
        <authorList>
            <person name="Watanabe M."/>
            <person name="Kojima H."/>
        </authorList>
    </citation>
    <scope>NUCLEOTIDE SEQUENCE [LARGE SCALE GENOMIC DNA]</scope>
    <source>
        <strain evidence="10">Dysh456</strain>
    </source>
</reference>
<dbReference type="InterPro" id="IPR004398">
    <property type="entry name" value="RNA_MeTrfase_RsmD"/>
</dbReference>
<protein>
    <recommendedName>
        <fullName evidence="4 8">Ribosomal RNA small subunit methyltransferase D</fullName>
        <ecNumber evidence="3 8">2.1.1.171</ecNumber>
    </recommendedName>
</protein>
<evidence type="ECO:0000256" key="3">
    <source>
        <dbReference type="ARBA" id="ARBA00012141"/>
    </source>
</evidence>
<dbReference type="InterPro" id="IPR029063">
    <property type="entry name" value="SAM-dependent_MTases_sf"/>
</dbReference>
<dbReference type="NCBIfam" id="TIGR00095">
    <property type="entry name" value="16S rRNA (guanine(966)-N(2))-methyltransferase RsmD"/>
    <property type="match status" value="1"/>
</dbReference>
<dbReference type="GO" id="GO:0052913">
    <property type="term" value="F:16S rRNA (guanine(966)-N(2))-methyltransferase activity"/>
    <property type="evidence" value="ECO:0007669"/>
    <property type="project" value="UniProtKB-EC"/>
</dbReference>
<dbReference type="SUPFAM" id="SSF53335">
    <property type="entry name" value="S-adenosyl-L-methionine-dependent methyltransferases"/>
    <property type="match status" value="1"/>
</dbReference>
<evidence type="ECO:0000313" key="10">
    <source>
        <dbReference type="Proteomes" id="UP000270530"/>
    </source>
</evidence>
<dbReference type="PANTHER" id="PTHR43542:SF1">
    <property type="entry name" value="METHYLTRANSFERASE"/>
    <property type="match status" value="1"/>
</dbReference>
<sequence>MKPAPGRIRIIAGRLRNSRLEVPDLPGLRPTPERVRETLFNWLAPVIAGARVLDLCAGTGALGIEALSRGAAQAQFVEPEPRAAQALRANLARLQLDAPVAGTDAARFLADAPRSFDVVFLDPPFTAELWEPLAAALERGWLAPDAWIHVESPRGHVPRLPATWRLHREGHAGSVRHALYRRSPELPLS</sequence>
<dbReference type="RefSeq" id="WP_126539497.1">
    <property type="nucleotide sequence ID" value="NZ_AP018560.1"/>
</dbReference>
<evidence type="ECO:0000256" key="5">
    <source>
        <dbReference type="ARBA" id="ARBA00022603"/>
    </source>
</evidence>
<keyword evidence="10" id="KW-1185">Reference proteome</keyword>
<comment type="function">
    <text evidence="1 8">Specifically methylates the guanine in position 966 of 16S rRNA in the assembled 30S particle.</text>
</comment>
<evidence type="ECO:0000256" key="1">
    <source>
        <dbReference type="ARBA" id="ARBA00002649"/>
    </source>
</evidence>
<evidence type="ECO:0000256" key="6">
    <source>
        <dbReference type="ARBA" id="ARBA00022679"/>
    </source>
</evidence>
<dbReference type="Pfam" id="PF03602">
    <property type="entry name" value="Cons_hypoth95"/>
    <property type="match status" value="1"/>
</dbReference>
<evidence type="ECO:0000313" key="9">
    <source>
        <dbReference type="EMBL" id="BBD81042.1"/>
    </source>
</evidence>
<keyword evidence="6 8" id="KW-0808">Transferase</keyword>
<reference evidence="10" key="2">
    <citation type="submission" date="2018-06" db="EMBL/GenBank/DDBJ databases">
        <title>Genome sequence of Rhodanobacteraceae bacterium strain Dysh456.</title>
        <authorList>
            <person name="Fukui M."/>
        </authorList>
    </citation>
    <scope>NUCLEOTIDE SEQUENCE [LARGE SCALE GENOMIC DNA]</scope>
    <source>
        <strain evidence="10">Dysh456</strain>
    </source>
</reference>
<dbReference type="InterPro" id="IPR002052">
    <property type="entry name" value="DNA_methylase_N6_adenine_CS"/>
</dbReference>